<dbReference type="OrthoDB" id="1751374at2759"/>
<dbReference type="Pfam" id="PF25597">
    <property type="entry name" value="SH3_retrovirus"/>
    <property type="match status" value="1"/>
</dbReference>
<dbReference type="PANTHER" id="PTHR11439">
    <property type="entry name" value="GAG-POL-RELATED RETROTRANSPOSON"/>
    <property type="match status" value="1"/>
</dbReference>
<evidence type="ECO:0000259" key="2">
    <source>
        <dbReference type="Pfam" id="PF25597"/>
    </source>
</evidence>
<proteinExistence type="predicted"/>
<dbReference type="AlphaFoldDB" id="A0A5D3DVP4"/>
<sequence>MTFLMGLNDSYAAVRAQILLMQPLPSINILFSLLIQEEQQRSTGILTPPIDPATLITTQNIAPTMAISTDRNRKKECPTCAYCGIKGHIADKCYNKHGYPLGYKPRNSNPITTAPDTSKTNKVANTNSAAANHSPDFFSSLNSEQYSQLMTILNNHLQAATTAPITTATAITHTPDILINGSLLFKDVLFVPQFAYNLISDLSRPMMIGKASCQNGLYVLNKEANTNCVAARVKINAISVDTWHQRLDCILTATYIINRTPMKLLKNKCQFTILHDKPVDYTYMRVFGCLCYASTLISQRSKFDPKASPCIFIGYPPNMKAYRLYDIERKTIFMSRDVTFLEQHFSSHSISTNDHSELENAFHNLVLPIPILNTHITTQTITEAIIENPNTDSSPEIQVEQDATNVDCIPNTTNTEHTTVPCNLLMPRKSTRQHKPPNLLKDYHCHLLTHGSPPKDTTSYHPLNKSLSYEKLNPTHRTFLCNVSTEYESSFFHQAVKSQSWRNAMDVEIAAMERTNTESIVPLPYGHHVVGCKWVYKVKYHADGTIDKHKAWLVAKGYSQQEGIDFLDTFSPVAKIVTVKPFKQRNKLRKGTTQVTLLLKDLGQEKYFLGLELSRSTTGIYLSQRKYCLQILEDSGFLAAKPTQCPMVPSLRLSTTSGNALDDEDASSYRRLIGRLLYLQISRPDVSYYVHKLSQFLARPHTEHLIAVHHLLRYLKGTTRQGIMLWASKEFNIKVFVDLDWRCCLDTKKSITGFCIFLEKSLVSWKTKKQATFSRSSTEAKYRGLTSVSSEITWLTHLLQDLQIPHQEPALIYCDNRATISIASNPTFHERTKHIEIDSHFICDKIQQGQQKLLSIKSSHQLAHMFTKPLPSSTIHEFMFKMEIRNLHTSS</sequence>
<accession>A0A5D3DVP4</accession>
<dbReference type="PANTHER" id="PTHR11439:SF470">
    <property type="entry name" value="CYSTEINE-RICH RLK (RECEPTOR-LIKE PROTEIN KINASE) 8"/>
    <property type="match status" value="1"/>
</dbReference>
<dbReference type="EMBL" id="SSTE01006881">
    <property type="protein sequence ID" value="KAA0057703.1"/>
    <property type="molecule type" value="Genomic_DNA"/>
</dbReference>
<comment type="caution">
    <text evidence="4">The sequence shown here is derived from an EMBL/GenBank/DDBJ whole genome shotgun (WGS) entry which is preliminary data.</text>
</comment>
<evidence type="ECO:0000313" key="6">
    <source>
        <dbReference type="Proteomes" id="UP000321947"/>
    </source>
</evidence>
<dbReference type="InterPro" id="IPR043502">
    <property type="entry name" value="DNA/RNA_pol_sf"/>
</dbReference>
<feature type="domain" description="Reverse transcriptase Ty1/copia-type" evidence="1">
    <location>
        <begin position="516"/>
        <end position="580"/>
    </location>
</feature>
<gene>
    <name evidence="4" type="ORF">E5676_scaffold970G00430</name>
    <name evidence="3" type="ORF">E6C27_scaffold126G00550</name>
</gene>
<dbReference type="InterPro" id="IPR057670">
    <property type="entry name" value="SH3_retrovirus"/>
</dbReference>
<dbReference type="CDD" id="cd09272">
    <property type="entry name" value="RNase_HI_RT_Ty1"/>
    <property type="match status" value="1"/>
</dbReference>
<evidence type="ECO:0000313" key="4">
    <source>
        <dbReference type="EMBL" id="TYK27489.1"/>
    </source>
</evidence>
<evidence type="ECO:0000259" key="1">
    <source>
        <dbReference type="Pfam" id="PF07727"/>
    </source>
</evidence>
<name>A0A5D3DVP4_CUCMM</name>
<dbReference type="SUPFAM" id="SSF56672">
    <property type="entry name" value="DNA/RNA polymerases"/>
    <property type="match status" value="1"/>
</dbReference>
<dbReference type="EMBL" id="SSTD01002719">
    <property type="protein sequence ID" value="TYK27489.1"/>
    <property type="molecule type" value="Genomic_DNA"/>
</dbReference>
<protein>
    <submittedName>
        <fullName evidence="3 4">Mitochondrial protein</fullName>
    </submittedName>
</protein>
<feature type="domain" description="Retroviral polymerase SH3-like" evidence="2">
    <location>
        <begin position="289"/>
        <end position="349"/>
    </location>
</feature>
<dbReference type="Proteomes" id="UP000321393">
    <property type="component" value="Unassembled WGS sequence"/>
</dbReference>
<evidence type="ECO:0000313" key="3">
    <source>
        <dbReference type="EMBL" id="KAA0057703.1"/>
    </source>
</evidence>
<dbReference type="Proteomes" id="UP000321947">
    <property type="component" value="Unassembled WGS sequence"/>
</dbReference>
<dbReference type="InterPro" id="IPR013103">
    <property type="entry name" value="RVT_2"/>
</dbReference>
<evidence type="ECO:0000313" key="5">
    <source>
        <dbReference type="Proteomes" id="UP000321393"/>
    </source>
</evidence>
<reference evidence="5 6" key="1">
    <citation type="submission" date="2019-08" db="EMBL/GenBank/DDBJ databases">
        <title>Draft genome sequences of two oriental melons (Cucumis melo L. var makuwa).</title>
        <authorList>
            <person name="Kwon S.-Y."/>
        </authorList>
    </citation>
    <scope>NUCLEOTIDE SEQUENCE [LARGE SCALE GENOMIC DNA]</scope>
    <source>
        <strain evidence="6">cv. Chang Bougi</strain>
        <strain evidence="5">cv. SW 3</strain>
        <tissue evidence="4">Leaf</tissue>
    </source>
</reference>
<organism evidence="4 6">
    <name type="scientific">Cucumis melo var. makuwa</name>
    <name type="common">Oriental melon</name>
    <dbReference type="NCBI Taxonomy" id="1194695"/>
    <lineage>
        <taxon>Eukaryota</taxon>
        <taxon>Viridiplantae</taxon>
        <taxon>Streptophyta</taxon>
        <taxon>Embryophyta</taxon>
        <taxon>Tracheophyta</taxon>
        <taxon>Spermatophyta</taxon>
        <taxon>Magnoliopsida</taxon>
        <taxon>eudicotyledons</taxon>
        <taxon>Gunneridae</taxon>
        <taxon>Pentapetalae</taxon>
        <taxon>rosids</taxon>
        <taxon>fabids</taxon>
        <taxon>Cucurbitales</taxon>
        <taxon>Cucurbitaceae</taxon>
        <taxon>Benincaseae</taxon>
        <taxon>Cucumis</taxon>
    </lineage>
</organism>
<dbReference type="Pfam" id="PF07727">
    <property type="entry name" value="RVT_2"/>
    <property type="match status" value="1"/>
</dbReference>